<accession>A0A2I0JBB0</accession>
<name>A0A2I0JBB0_PUNGR</name>
<proteinExistence type="predicted"/>
<dbReference type="AlphaFoldDB" id="A0A2I0JBB0"/>
<organism evidence="2 3">
    <name type="scientific">Punica granatum</name>
    <name type="common">Pomegranate</name>
    <dbReference type="NCBI Taxonomy" id="22663"/>
    <lineage>
        <taxon>Eukaryota</taxon>
        <taxon>Viridiplantae</taxon>
        <taxon>Streptophyta</taxon>
        <taxon>Embryophyta</taxon>
        <taxon>Tracheophyta</taxon>
        <taxon>Spermatophyta</taxon>
        <taxon>Magnoliopsida</taxon>
        <taxon>eudicotyledons</taxon>
        <taxon>Gunneridae</taxon>
        <taxon>Pentapetalae</taxon>
        <taxon>rosids</taxon>
        <taxon>malvids</taxon>
        <taxon>Myrtales</taxon>
        <taxon>Lythraceae</taxon>
        <taxon>Punica</taxon>
    </lineage>
</organism>
<dbReference type="EMBL" id="PGOL01001853">
    <property type="protein sequence ID" value="PKI53542.1"/>
    <property type="molecule type" value="Genomic_DNA"/>
</dbReference>
<comment type="caution">
    <text evidence="2">The sequence shown here is derived from an EMBL/GenBank/DDBJ whole genome shotgun (WGS) entry which is preliminary data.</text>
</comment>
<sequence length="86" mass="9182">MAHGELIFFVPTSDKGAGGGKGLGPSVGDPNPTTKVDAPTKDADNHGAGVRTTDWRLYPRIDWNLELEIPINLGARAPNQRPQPIP</sequence>
<evidence type="ECO:0000256" key="1">
    <source>
        <dbReference type="SAM" id="MobiDB-lite"/>
    </source>
</evidence>
<evidence type="ECO:0000313" key="2">
    <source>
        <dbReference type="EMBL" id="PKI53542.1"/>
    </source>
</evidence>
<feature type="region of interest" description="Disordered" evidence="1">
    <location>
        <begin position="11"/>
        <end position="49"/>
    </location>
</feature>
<protein>
    <submittedName>
        <fullName evidence="2">Uncharacterized protein</fullName>
    </submittedName>
</protein>
<feature type="compositionally biased region" description="Gly residues" evidence="1">
    <location>
        <begin position="16"/>
        <end position="25"/>
    </location>
</feature>
<gene>
    <name evidence="2" type="ORF">CRG98_026087</name>
</gene>
<keyword evidence="3" id="KW-1185">Reference proteome</keyword>
<reference evidence="2 3" key="1">
    <citation type="submission" date="2017-11" db="EMBL/GenBank/DDBJ databases">
        <title>De-novo sequencing of pomegranate (Punica granatum L.) genome.</title>
        <authorList>
            <person name="Akparov Z."/>
            <person name="Amiraslanov A."/>
            <person name="Hajiyeva S."/>
            <person name="Abbasov M."/>
            <person name="Kaur K."/>
            <person name="Hamwieh A."/>
            <person name="Solovyev V."/>
            <person name="Salamov A."/>
            <person name="Braich B."/>
            <person name="Kosarev P."/>
            <person name="Mahmoud A."/>
            <person name="Hajiyev E."/>
            <person name="Babayeva S."/>
            <person name="Izzatullayeva V."/>
            <person name="Mammadov A."/>
            <person name="Mammadov A."/>
            <person name="Sharifova S."/>
            <person name="Ojaghi J."/>
            <person name="Eynullazada K."/>
            <person name="Bayramov B."/>
            <person name="Abdulazimova A."/>
            <person name="Shahmuradov I."/>
        </authorList>
    </citation>
    <scope>NUCLEOTIDE SEQUENCE [LARGE SCALE GENOMIC DNA]</scope>
    <source>
        <strain evidence="3">cv. AG2017</strain>
        <tissue evidence="2">Leaf</tissue>
    </source>
</reference>
<dbReference type="Proteomes" id="UP000233551">
    <property type="component" value="Unassembled WGS sequence"/>
</dbReference>
<evidence type="ECO:0000313" key="3">
    <source>
        <dbReference type="Proteomes" id="UP000233551"/>
    </source>
</evidence>